<dbReference type="GO" id="GO:0005797">
    <property type="term" value="C:Golgi medial cisterna"/>
    <property type="evidence" value="ECO:0007669"/>
    <property type="project" value="TreeGrafter"/>
</dbReference>
<reference evidence="2 3" key="1">
    <citation type="submission" date="2016-08" db="EMBL/GenBank/DDBJ databases">
        <authorList>
            <consortium name="Pathogen Informatics"/>
        </authorList>
    </citation>
    <scope>NUCLEOTIDE SEQUENCE [LARGE SCALE GENOMIC DNA]</scope>
    <source>
        <strain evidence="2 3">DS</strain>
    </source>
</reference>
<dbReference type="Proteomes" id="UP000507536">
    <property type="component" value="Chromosome 10"/>
</dbReference>
<protein>
    <recommendedName>
        <fullName evidence="4">HID1 domain-containing protein</fullName>
    </recommendedName>
</protein>
<dbReference type="PANTHER" id="PTHR21575">
    <property type="entry name" value="PROTEIN HID1"/>
    <property type="match status" value="1"/>
</dbReference>
<feature type="compositionally biased region" description="Basic and acidic residues" evidence="1">
    <location>
        <begin position="429"/>
        <end position="444"/>
    </location>
</feature>
<dbReference type="PANTHER" id="PTHR21575:SF12">
    <property type="entry name" value="PROTEIN HID1"/>
    <property type="match status" value="1"/>
</dbReference>
<evidence type="ECO:0000256" key="1">
    <source>
        <dbReference type="SAM" id="MobiDB-lite"/>
    </source>
</evidence>
<evidence type="ECO:0000313" key="3">
    <source>
        <dbReference type="Proteomes" id="UP000507536"/>
    </source>
</evidence>
<evidence type="ECO:0000313" key="2">
    <source>
        <dbReference type="EMBL" id="SCM07016.1"/>
    </source>
</evidence>
<name>A0A1C6XQL4_PLACE</name>
<dbReference type="EMBL" id="LT608190">
    <property type="protein sequence ID" value="SCM07016.1"/>
    <property type="molecule type" value="Genomic_DNA"/>
</dbReference>
<feature type="compositionally biased region" description="Low complexity" evidence="1">
    <location>
        <begin position="651"/>
        <end position="661"/>
    </location>
</feature>
<accession>A0A1C6XQL4</accession>
<evidence type="ECO:0008006" key="4">
    <source>
        <dbReference type="Google" id="ProtNLM"/>
    </source>
</evidence>
<dbReference type="InterPro" id="IPR026705">
    <property type="entry name" value="Hid-1/Ecm30"/>
</dbReference>
<dbReference type="AlphaFoldDB" id="A0A1C6XQL4"/>
<feature type="region of interest" description="Disordered" evidence="1">
    <location>
        <begin position="651"/>
        <end position="674"/>
    </location>
</feature>
<feature type="region of interest" description="Disordered" evidence="1">
    <location>
        <begin position="470"/>
        <end position="493"/>
    </location>
</feature>
<dbReference type="GO" id="GO:0016020">
    <property type="term" value="C:membrane"/>
    <property type="evidence" value="ECO:0007669"/>
    <property type="project" value="TreeGrafter"/>
</dbReference>
<proteinExistence type="predicted"/>
<dbReference type="Pfam" id="PF09742">
    <property type="entry name" value="Dymeclin"/>
    <property type="match status" value="1"/>
</dbReference>
<feature type="compositionally biased region" description="Polar residues" evidence="1">
    <location>
        <begin position="445"/>
        <end position="458"/>
    </location>
</feature>
<sequence length="988" mass="117220">MGQSNAKHIHTIFDKSNPAKFDETDLYSELLHSDGNLKQCDFYFVKHIVDNVENVTLFFKFLITTLEKVLTGQHDKYVNDCNVCVKICLLVFPVLQYNYKKKEIFDLMWRENNIENLVCTNYGCNNILILHIFNFLLIILFTENISINSRNKNGQNNYEHTGNIVLAKNTIDIYKLWLVKLVTYEDNIEISNITTTNNRNTTFTNSINEDNINNKLDDENKIKEIFENEQDKNGEHNKEMDEEINKIDDCSNKNKSLVNDSNENNNYIFTNDINYVEYCEVNDLSNDKKGDEKDMIKYNNTIDLNLINNRINILKCLLILLSSYMYNDNNNYLEEKNMYLYLFTSGDIYFSSNFFISLLNVIYDNEFNYFSFYFYNDTYLEFYNLCVHVLNILIDFNPFILQNDKKIHYINSALDYFFSIKKVACEGKRQPSNEEDSGKNDENNNKNSEQADPNQLRNFSNFDSTIYSYSSEESCDSSDSIKESENGENSSKKSKAREAIFNLKRALKIKRNYLSISRENSSENNEDNEYYEYIKNSIKIKNLQTRNIFLVMLRNLELNSIKYIYKGVLNMLISYKLYFENYEEDIFYINNYLCLFWNLMNNNKLLVNYVKNHNSSMFLFYILYILICFNNKRKKEMQLFSDIKKSEPLNGGSKNLNNNGNIDQEGGEEKHMSTIKTEDLNNEKDFYNNEKFNESKKCDEFNIRKIDGLIYICLFIILKLSSNSGVCKNLNQKYDQKIKINSLIKNAHQFETYVDFLIYALCLLINDNIYFLKFERIIDMAIIILTNISVYIKSMSIYSCECIINILKKILKKEWILSSQYHHYALFLLLDFINNILSHNLNDNYNLVYTIIKNRDVFVSINNLDVTLKDCFIFTPNLDKDYWVPTESWLSNWKNKLPLQFVNAIIYDLASMIEEECDKKEILDYNEVVNLIKSECSIIKNEKIPFIIRKYEKNIFLSKWFTNYIYFLLFFHFYKQNIFINNGIKFIF</sequence>
<organism evidence="2 3">
    <name type="scientific">Plasmodium chabaudi adami</name>
    <dbReference type="NCBI Taxonomy" id="5826"/>
    <lineage>
        <taxon>Eukaryota</taxon>
        <taxon>Sar</taxon>
        <taxon>Alveolata</taxon>
        <taxon>Apicomplexa</taxon>
        <taxon>Aconoidasida</taxon>
        <taxon>Haemosporida</taxon>
        <taxon>Plasmodiidae</taxon>
        <taxon>Plasmodium</taxon>
        <taxon>Plasmodium (Vinckeia)</taxon>
    </lineage>
</organism>
<gene>
    <name evidence="2" type="ORF">PCHDS_000232100</name>
</gene>
<dbReference type="GO" id="GO:0000138">
    <property type="term" value="C:Golgi trans cisterna"/>
    <property type="evidence" value="ECO:0007669"/>
    <property type="project" value="TreeGrafter"/>
</dbReference>
<feature type="region of interest" description="Disordered" evidence="1">
    <location>
        <begin position="429"/>
        <end position="458"/>
    </location>
</feature>